<name>A0ABW5NSH2_9FLAO</name>
<dbReference type="RefSeq" id="WP_379820318.1">
    <property type="nucleotide sequence ID" value="NZ_JBHUMD010000007.1"/>
</dbReference>
<reference evidence="2" key="1">
    <citation type="journal article" date="2019" name="Int. J. Syst. Evol. Microbiol.">
        <title>The Global Catalogue of Microorganisms (GCM) 10K type strain sequencing project: providing services to taxonomists for standard genome sequencing and annotation.</title>
        <authorList>
            <consortium name="The Broad Institute Genomics Platform"/>
            <consortium name="The Broad Institute Genome Sequencing Center for Infectious Disease"/>
            <person name="Wu L."/>
            <person name="Ma J."/>
        </authorList>
    </citation>
    <scope>NUCLEOTIDE SEQUENCE [LARGE SCALE GENOMIC DNA]</scope>
    <source>
        <strain evidence="2">KCTC 42107</strain>
    </source>
</reference>
<evidence type="ECO:0008006" key="3">
    <source>
        <dbReference type="Google" id="ProtNLM"/>
    </source>
</evidence>
<evidence type="ECO:0000313" key="2">
    <source>
        <dbReference type="Proteomes" id="UP001597480"/>
    </source>
</evidence>
<dbReference type="Proteomes" id="UP001597480">
    <property type="component" value="Unassembled WGS sequence"/>
</dbReference>
<evidence type="ECO:0000313" key="1">
    <source>
        <dbReference type="EMBL" id="MFD2601789.1"/>
    </source>
</evidence>
<protein>
    <recommendedName>
        <fullName evidence="3">Lipoprotein</fullName>
    </recommendedName>
</protein>
<gene>
    <name evidence="1" type="ORF">ACFSR3_06950</name>
</gene>
<dbReference type="PROSITE" id="PS51257">
    <property type="entry name" value="PROKAR_LIPOPROTEIN"/>
    <property type="match status" value="1"/>
</dbReference>
<proteinExistence type="predicted"/>
<keyword evidence="2" id="KW-1185">Reference proteome</keyword>
<dbReference type="EMBL" id="JBHUMD010000007">
    <property type="protein sequence ID" value="MFD2601789.1"/>
    <property type="molecule type" value="Genomic_DNA"/>
</dbReference>
<sequence length="173" mass="19199">MRKIFLLYVLFAFLSSCDKNDDKNCSGADCLPPATQTGADTFGCLVNGEPFVDKSRSFNCFYQFFDGEYYFSISAKFNKSIKGIGLGSQKIELLQAGSYQLREIGAGNFSADVFVDADNNFETSLIDTGTISITKFDMEKKIVSATFEFTVTDPASGKVYKITEGRFDTHFTE</sequence>
<organism evidence="1 2">
    <name type="scientific">Flavobacterium suzhouense</name>
    <dbReference type="NCBI Taxonomy" id="1529638"/>
    <lineage>
        <taxon>Bacteria</taxon>
        <taxon>Pseudomonadati</taxon>
        <taxon>Bacteroidota</taxon>
        <taxon>Flavobacteriia</taxon>
        <taxon>Flavobacteriales</taxon>
        <taxon>Flavobacteriaceae</taxon>
        <taxon>Flavobacterium</taxon>
    </lineage>
</organism>
<comment type="caution">
    <text evidence="1">The sequence shown here is derived from an EMBL/GenBank/DDBJ whole genome shotgun (WGS) entry which is preliminary data.</text>
</comment>
<accession>A0ABW5NSH2</accession>